<name>A0ABQ9TT00_SAGOE</name>
<evidence type="ECO:0000256" key="1">
    <source>
        <dbReference type="SAM" id="MobiDB-lite"/>
    </source>
</evidence>
<dbReference type="Proteomes" id="UP001266305">
    <property type="component" value="Unassembled WGS sequence"/>
</dbReference>
<proteinExistence type="predicted"/>
<accession>A0ABQ9TT00</accession>
<dbReference type="EMBL" id="JASSZA010000019">
    <property type="protein sequence ID" value="KAK2087759.1"/>
    <property type="molecule type" value="Genomic_DNA"/>
</dbReference>
<feature type="non-terminal residue" evidence="2">
    <location>
        <position position="1"/>
    </location>
</feature>
<reference evidence="2 3" key="1">
    <citation type="submission" date="2023-05" db="EMBL/GenBank/DDBJ databases">
        <title>B98-5 Cell Line De Novo Hybrid Assembly: An Optical Mapping Approach.</title>
        <authorList>
            <person name="Kananen K."/>
            <person name="Auerbach J.A."/>
            <person name="Kautto E."/>
            <person name="Blachly J.S."/>
        </authorList>
    </citation>
    <scope>NUCLEOTIDE SEQUENCE [LARGE SCALE GENOMIC DNA]</scope>
    <source>
        <strain evidence="2">B95-8</strain>
        <tissue evidence="2">Cell line</tissue>
    </source>
</reference>
<evidence type="ECO:0000313" key="2">
    <source>
        <dbReference type="EMBL" id="KAK2087759.1"/>
    </source>
</evidence>
<sequence>ARPLSRLLLPWARPFSDPAPLLCPGTNRTYLSWLRSGPAYLQKARPLSPEAPSFQTWFRPSRQGPGPIPHP</sequence>
<organism evidence="2 3">
    <name type="scientific">Saguinus oedipus</name>
    <name type="common">Cotton-top tamarin</name>
    <name type="synonym">Oedipomidas oedipus</name>
    <dbReference type="NCBI Taxonomy" id="9490"/>
    <lineage>
        <taxon>Eukaryota</taxon>
        <taxon>Metazoa</taxon>
        <taxon>Chordata</taxon>
        <taxon>Craniata</taxon>
        <taxon>Vertebrata</taxon>
        <taxon>Euteleostomi</taxon>
        <taxon>Mammalia</taxon>
        <taxon>Eutheria</taxon>
        <taxon>Euarchontoglires</taxon>
        <taxon>Primates</taxon>
        <taxon>Haplorrhini</taxon>
        <taxon>Platyrrhini</taxon>
        <taxon>Cebidae</taxon>
        <taxon>Callitrichinae</taxon>
        <taxon>Saguinus</taxon>
    </lineage>
</organism>
<comment type="caution">
    <text evidence="2">The sequence shown here is derived from an EMBL/GenBank/DDBJ whole genome shotgun (WGS) entry which is preliminary data.</text>
</comment>
<evidence type="ECO:0000313" key="3">
    <source>
        <dbReference type="Proteomes" id="UP001266305"/>
    </source>
</evidence>
<feature type="region of interest" description="Disordered" evidence="1">
    <location>
        <begin position="50"/>
        <end position="71"/>
    </location>
</feature>
<gene>
    <name evidence="2" type="ORF">P7K49_033666</name>
</gene>
<keyword evidence="3" id="KW-1185">Reference proteome</keyword>
<protein>
    <submittedName>
        <fullName evidence="2">Uncharacterized protein</fullName>
    </submittedName>
</protein>